<proteinExistence type="predicted"/>
<name>A0AAV4UVQ3_9ARAC</name>
<evidence type="ECO:0000313" key="1">
    <source>
        <dbReference type="EMBL" id="GIY61793.1"/>
    </source>
</evidence>
<sequence length="200" mass="24200">MGQYLYNHPEAAKQTMESIEPPNMARKKVISFQYSCLRRPRKNILRKKKDASRLHGVSASEKWVVSHSVFEETWRQEVSQRRIYFRGSILLEKERRKNIVDWLRLCLSKLCDRYRKSKKIFQKKQWDNIYTIIPRLRNRRRNLQSRKTWREKTLFFPIFLPEVEDISWLKDGSELEMQSYSPCASRLFLKHTLRNANFGS</sequence>
<protein>
    <submittedName>
        <fullName evidence="1">Uncharacterized protein</fullName>
    </submittedName>
</protein>
<keyword evidence="2" id="KW-1185">Reference proteome</keyword>
<dbReference type="AlphaFoldDB" id="A0AAV4UVQ3"/>
<accession>A0AAV4UVQ3</accession>
<evidence type="ECO:0000313" key="2">
    <source>
        <dbReference type="Proteomes" id="UP001054837"/>
    </source>
</evidence>
<comment type="caution">
    <text evidence="1">The sequence shown here is derived from an EMBL/GenBank/DDBJ whole genome shotgun (WGS) entry which is preliminary data.</text>
</comment>
<dbReference type="EMBL" id="BPLQ01011980">
    <property type="protein sequence ID" value="GIY61793.1"/>
    <property type="molecule type" value="Genomic_DNA"/>
</dbReference>
<dbReference type="Proteomes" id="UP001054837">
    <property type="component" value="Unassembled WGS sequence"/>
</dbReference>
<reference evidence="1 2" key="1">
    <citation type="submission" date="2021-06" db="EMBL/GenBank/DDBJ databases">
        <title>Caerostris darwini draft genome.</title>
        <authorList>
            <person name="Kono N."/>
            <person name="Arakawa K."/>
        </authorList>
    </citation>
    <scope>NUCLEOTIDE SEQUENCE [LARGE SCALE GENOMIC DNA]</scope>
</reference>
<organism evidence="1 2">
    <name type="scientific">Caerostris darwini</name>
    <dbReference type="NCBI Taxonomy" id="1538125"/>
    <lineage>
        <taxon>Eukaryota</taxon>
        <taxon>Metazoa</taxon>
        <taxon>Ecdysozoa</taxon>
        <taxon>Arthropoda</taxon>
        <taxon>Chelicerata</taxon>
        <taxon>Arachnida</taxon>
        <taxon>Araneae</taxon>
        <taxon>Araneomorphae</taxon>
        <taxon>Entelegynae</taxon>
        <taxon>Araneoidea</taxon>
        <taxon>Araneidae</taxon>
        <taxon>Caerostris</taxon>
    </lineage>
</organism>
<gene>
    <name evidence="1" type="ORF">CDAR_24591</name>
</gene>